<keyword evidence="2" id="KW-0175">Coiled coil</keyword>
<evidence type="ECO:0000313" key="4">
    <source>
        <dbReference type="EMBL" id="CCA18894.1"/>
    </source>
</evidence>
<dbReference type="Pfam" id="PF00225">
    <property type="entry name" value="Kinesin"/>
    <property type="match status" value="1"/>
</dbReference>
<dbReference type="EMBL" id="FR824104">
    <property type="protein sequence ID" value="CCA18894.1"/>
    <property type="molecule type" value="Genomic_DNA"/>
</dbReference>
<dbReference type="GO" id="GO:0008574">
    <property type="term" value="F:plus-end-directed microtubule motor activity"/>
    <property type="evidence" value="ECO:0007669"/>
    <property type="project" value="TreeGrafter"/>
</dbReference>
<evidence type="ECO:0000259" key="3">
    <source>
        <dbReference type="PROSITE" id="PS50067"/>
    </source>
</evidence>
<dbReference type="InterPro" id="IPR036961">
    <property type="entry name" value="Kinesin_motor_dom_sf"/>
</dbReference>
<gene>
    <name evidence="4" type="primary">AlNc14C59G4357</name>
    <name evidence="4" type="ORF">ALNC14_050370</name>
</gene>
<organism evidence="4">
    <name type="scientific">Albugo laibachii Nc14</name>
    <dbReference type="NCBI Taxonomy" id="890382"/>
    <lineage>
        <taxon>Eukaryota</taxon>
        <taxon>Sar</taxon>
        <taxon>Stramenopiles</taxon>
        <taxon>Oomycota</taxon>
        <taxon>Peronosporomycetes</taxon>
        <taxon>Albuginales</taxon>
        <taxon>Albuginaceae</taxon>
        <taxon>Albugo</taxon>
    </lineage>
</organism>
<reference evidence="4" key="2">
    <citation type="submission" date="2011-02" db="EMBL/GenBank/DDBJ databases">
        <authorList>
            <person name="MacLean D."/>
        </authorList>
    </citation>
    <scope>NUCLEOTIDE SEQUENCE</scope>
</reference>
<dbReference type="PANTHER" id="PTHR24115:SF9">
    <property type="entry name" value="KINESIN HEAVY CHAIN"/>
    <property type="match status" value="1"/>
</dbReference>
<proteinExistence type="inferred from homology"/>
<dbReference type="GO" id="GO:0007018">
    <property type="term" value="P:microtubule-based movement"/>
    <property type="evidence" value="ECO:0007669"/>
    <property type="project" value="InterPro"/>
</dbReference>
<dbReference type="InterPro" id="IPR027417">
    <property type="entry name" value="P-loop_NTPase"/>
</dbReference>
<accession>F0WCH7</accession>
<feature type="domain" description="Kinesin motor" evidence="3">
    <location>
        <begin position="1"/>
        <end position="94"/>
    </location>
</feature>
<dbReference type="AlphaFoldDB" id="F0WCH7"/>
<dbReference type="GO" id="GO:0005524">
    <property type="term" value="F:ATP binding"/>
    <property type="evidence" value="ECO:0007669"/>
    <property type="project" value="InterPro"/>
</dbReference>
<dbReference type="HOGENOM" id="CLU_1153443_0_0_1"/>
<evidence type="ECO:0000256" key="1">
    <source>
        <dbReference type="PROSITE-ProRule" id="PRU00283"/>
    </source>
</evidence>
<dbReference type="InterPro" id="IPR001752">
    <property type="entry name" value="Kinesin_motor_dom"/>
</dbReference>
<dbReference type="GO" id="GO:0030705">
    <property type="term" value="P:cytoskeleton-dependent intracellular transport"/>
    <property type="evidence" value="ECO:0007669"/>
    <property type="project" value="TreeGrafter"/>
</dbReference>
<comment type="similarity">
    <text evidence="1">Belongs to the TRAFAC class myosin-kinesin ATPase superfamily. Kinesin family.</text>
</comment>
<dbReference type="InterPro" id="IPR027640">
    <property type="entry name" value="Kinesin-like_fam"/>
</dbReference>
<dbReference type="GO" id="GO:0016887">
    <property type="term" value="F:ATP hydrolysis activity"/>
    <property type="evidence" value="ECO:0007669"/>
    <property type="project" value="TreeGrafter"/>
</dbReference>
<sequence>MVRWTGAGGSQLEEANTINKSLSALGVVITSLAGPNARHIPYRDSKLTRILEDSFVMNVPTTMIVNACVKKVKNQEVVNEQMNADDLTNIVQKLQLELQAEKAQEETNCKLADVEEAFIQVQFECDQQEKKIQALISQLEREDRCIRYLETSRMHLESNHKKTVAHLEATLEEKQVGYSNLETEHARLMVEHERLKLSGTNRQFEECNWKQSKKLMDEVMIVSKHTQKQKDVAEPTCPSKP</sequence>
<dbReference type="GO" id="GO:0008017">
    <property type="term" value="F:microtubule binding"/>
    <property type="evidence" value="ECO:0007669"/>
    <property type="project" value="InterPro"/>
</dbReference>
<evidence type="ECO:0000256" key="2">
    <source>
        <dbReference type="SAM" id="Coils"/>
    </source>
</evidence>
<comment type="caution">
    <text evidence="1">Lacks conserved residue(s) required for the propagation of feature annotation.</text>
</comment>
<feature type="coiled-coil region" evidence="2">
    <location>
        <begin position="164"/>
        <end position="198"/>
    </location>
</feature>
<protein>
    <submittedName>
        <fullName evidence="4">Kinesin putative</fullName>
    </submittedName>
</protein>
<dbReference type="GO" id="GO:0005874">
    <property type="term" value="C:microtubule"/>
    <property type="evidence" value="ECO:0007669"/>
    <property type="project" value="TreeGrafter"/>
</dbReference>
<dbReference type="SUPFAM" id="SSF52540">
    <property type="entry name" value="P-loop containing nucleoside triphosphate hydrolases"/>
    <property type="match status" value="1"/>
</dbReference>
<dbReference type="PROSITE" id="PS50067">
    <property type="entry name" value="KINESIN_MOTOR_2"/>
    <property type="match status" value="1"/>
</dbReference>
<reference evidence="4" key="1">
    <citation type="journal article" date="2011" name="PLoS Biol.">
        <title>Gene gain and loss during evolution of obligate parasitism in the white rust pathogen of Arabidopsis thaliana.</title>
        <authorList>
            <person name="Kemen E."/>
            <person name="Gardiner A."/>
            <person name="Schultz-Larsen T."/>
            <person name="Kemen A.C."/>
            <person name="Balmuth A.L."/>
            <person name="Robert-Seilaniantz A."/>
            <person name="Bailey K."/>
            <person name="Holub E."/>
            <person name="Studholme D.J."/>
            <person name="Maclean D."/>
            <person name="Jones J.D."/>
        </authorList>
    </citation>
    <scope>NUCLEOTIDE SEQUENCE</scope>
</reference>
<feature type="coiled-coil region" evidence="2">
    <location>
        <begin position="77"/>
        <end position="104"/>
    </location>
</feature>
<name>F0WCH7_9STRA</name>
<dbReference type="PANTHER" id="PTHR24115">
    <property type="entry name" value="KINESIN-RELATED"/>
    <property type="match status" value="1"/>
</dbReference>
<dbReference type="GO" id="GO:0005871">
    <property type="term" value="C:kinesin complex"/>
    <property type="evidence" value="ECO:0007669"/>
    <property type="project" value="TreeGrafter"/>
</dbReference>
<dbReference type="Gene3D" id="3.40.850.10">
    <property type="entry name" value="Kinesin motor domain"/>
    <property type="match status" value="1"/>
</dbReference>